<dbReference type="Proteomes" id="UP000807342">
    <property type="component" value="Unassembled WGS sequence"/>
</dbReference>
<evidence type="ECO:0000313" key="3">
    <source>
        <dbReference type="Proteomes" id="UP000807342"/>
    </source>
</evidence>
<protein>
    <submittedName>
        <fullName evidence="2">Uncharacterized protein</fullName>
    </submittedName>
</protein>
<accession>A0A9P6C9R4</accession>
<gene>
    <name evidence="2" type="ORF">P691DRAFT_788735</name>
</gene>
<name>A0A9P6C9R4_9AGAR</name>
<feature type="chain" id="PRO_5040174216" evidence="1">
    <location>
        <begin position="20"/>
        <end position="109"/>
    </location>
</feature>
<proteinExistence type="predicted"/>
<sequence length="109" mass="12006">MRLNNRMVRSGIALQLGLGLLLVSEKNIWTSAPGGVHNYPDGPPLLYGAVAHTVGGCEEGDSYLAVSTTARDTVDQTRWFSSAPDENILVIYRRQWSLDKGPEDVLRYS</sequence>
<keyword evidence="1" id="KW-0732">Signal</keyword>
<dbReference type="EMBL" id="MU151055">
    <property type="protein sequence ID" value="KAF9454255.1"/>
    <property type="molecule type" value="Genomic_DNA"/>
</dbReference>
<keyword evidence="3" id="KW-1185">Reference proteome</keyword>
<dbReference type="AlphaFoldDB" id="A0A9P6C9R4"/>
<evidence type="ECO:0000313" key="2">
    <source>
        <dbReference type="EMBL" id="KAF9454255.1"/>
    </source>
</evidence>
<feature type="signal peptide" evidence="1">
    <location>
        <begin position="1"/>
        <end position="19"/>
    </location>
</feature>
<organism evidence="2 3">
    <name type="scientific">Macrolepiota fuliginosa MF-IS2</name>
    <dbReference type="NCBI Taxonomy" id="1400762"/>
    <lineage>
        <taxon>Eukaryota</taxon>
        <taxon>Fungi</taxon>
        <taxon>Dikarya</taxon>
        <taxon>Basidiomycota</taxon>
        <taxon>Agaricomycotina</taxon>
        <taxon>Agaricomycetes</taxon>
        <taxon>Agaricomycetidae</taxon>
        <taxon>Agaricales</taxon>
        <taxon>Agaricineae</taxon>
        <taxon>Agaricaceae</taxon>
        <taxon>Macrolepiota</taxon>
    </lineage>
</organism>
<reference evidence="2" key="1">
    <citation type="submission" date="2020-11" db="EMBL/GenBank/DDBJ databases">
        <authorList>
            <consortium name="DOE Joint Genome Institute"/>
            <person name="Ahrendt S."/>
            <person name="Riley R."/>
            <person name="Andreopoulos W."/>
            <person name="Labutti K."/>
            <person name="Pangilinan J."/>
            <person name="Ruiz-Duenas F.J."/>
            <person name="Barrasa J.M."/>
            <person name="Sanchez-Garcia M."/>
            <person name="Camarero S."/>
            <person name="Miyauchi S."/>
            <person name="Serrano A."/>
            <person name="Linde D."/>
            <person name="Babiker R."/>
            <person name="Drula E."/>
            <person name="Ayuso-Fernandez I."/>
            <person name="Pacheco R."/>
            <person name="Padilla G."/>
            <person name="Ferreira P."/>
            <person name="Barriuso J."/>
            <person name="Kellner H."/>
            <person name="Castanera R."/>
            <person name="Alfaro M."/>
            <person name="Ramirez L."/>
            <person name="Pisabarro A.G."/>
            <person name="Kuo A."/>
            <person name="Tritt A."/>
            <person name="Lipzen A."/>
            <person name="He G."/>
            <person name="Yan M."/>
            <person name="Ng V."/>
            <person name="Cullen D."/>
            <person name="Martin F."/>
            <person name="Rosso M.-N."/>
            <person name="Henrissat B."/>
            <person name="Hibbett D."/>
            <person name="Martinez A.T."/>
            <person name="Grigoriev I.V."/>
        </authorList>
    </citation>
    <scope>NUCLEOTIDE SEQUENCE</scope>
    <source>
        <strain evidence="2">MF-IS2</strain>
    </source>
</reference>
<evidence type="ECO:0000256" key="1">
    <source>
        <dbReference type="SAM" id="SignalP"/>
    </source>
</evidence>
<comment type="caution">
    <text evidence="2">The sequence shown here is derived from an EMBL/GenBank/DDBJ whole genome shotgun (WGS) entry which is preliminary data.</text>
</comment>